<dbReference type="PIRSF" id="PIRSF002162">
    <property type="entry name" value="Ribosomal_L6"/>
    <property type="match status" value="1"/>
</dbReference>
<comment type="similarity">
    <text evidence="3 4">Belongs to the universal ribosomal protein uL6 family.</text>
</comment>
<dbReference type="Proteomes" id="UP001058120">
    <property type="component" value="Chromosome"/>
</dbReference>
<keyword evidence="8" id="KW-1185">Reference proteome</keyword>
<dbReference type="HAMAP" id="MF_01365_B">
    <property type="entry name" value="Ribosomal_uL6_B"/>
    <property type="match status" value="1"/>
</dbReference>
<dbReference type="PRINTS" id="PR00059">
    <property type="entry name" value="RIBOSOMALL6"/>
</dbReference>
<dbReference type="EMBL" id="CP065938">
    <property type="protein sequence ID" value="UWX04961.1"/>
    <property type="molecule type" value="Genomic_DNA"/>
</dbReference>
<dbReference type="InterPro" id="IPR019906">
    <property type="entry name" value="Ribosomal_uL6_bac-type"/>
</dbReference>
<dbReference type="Pfam" id="PF00347">
    <property type="entry name" value="Ribosomal_L6"/>
    <property type="match status" value="2"/>
</dbReference>
<dbReference type="RefSeq" id="WP_334314515.1">
    <property type="nucleotide sequence ID" value="NZ_CP065938.1"/>
</dbReference>
<name>A0ABY5XYS4_9BACT</name>
<gene>
    <name evidence="3 7" type="primary">rplF</name>
    <name evidence="7" type="ORF">JBF11_05600</name>
</gene>
<evidence type="ECO:0000256" key="5">
    <source>
        <dbReference type="RuleBase" id="RU003870"/>
    </source>
</evidence>
<evidence type="ECO:0000313" key="7">
    <source>
        <dbReference type="EMBL" id="UWX04961.1"/>
    </source>
</evidence>
<protein>
    <recommendedName>
        <fullName evidence="3">Large ribosomal subunit protein uL6</fullName>
    </recommendedName>
</protein>
<evidence type="ECO:0000256" key="2">
    <source>
        <dbReference type="ARBA" id="ARBA00023274"/>
    </source>
</evidence>
<dbReference type="PANTHER" id="PTHR11655">
    <property type="entry name" value="60S/50S RIBOSOMAL PROTEIN L6/L9"/>
    <property type="match status" value="1"/>
</dbReference>
<feature type="domain" description="Large ribosomal subunit protein uL6 alpha-beta" evidence="6">
    <location>
        <begin position="12"/>
        <end position="83"/>
    </location>
</feature>
<dbReference type="PANTHER" id="PTHR11655:SF14">
    <property type="entry name" value="LARGE RIBOSOMAL SUBUNIT PROTEIN UL6M"/>
    <property type="match status" value="1"/>
</dbReference>
<evidence type="ECO:0000256" key="3">
    <source>
        <dbReference type="HAMAP-Rule" id="MF_01365"/>
    </source>
</evidence>
<evidence type="ECO:0000256" key="1">
    <source>
        <dbReference type="ARBA" id="ARBA00022980"/>
    </source>
</evidence>
<keyword evidence="3 5" id="KW-0699">rRNA-binding</keyword>
<keyword evidence="2 3" id="KW-0687">Ribonucleoprotein</keyword>
<keyword evidence="1 3" id="KW-0689">Ribosomal protein</keyword>
<dbReference type="InterPro" id="IPR036789">
    <property type="entry name" value="Ribosomal_uL6-like_a/b-dom_sf"/>
</dbReference>
<dbReference type="Gene3D" id="3.90.930.12">
    <property type="entry name" value="Ribosomal protein L6, alpha-beta domain"/>
    <property type="match status" value="2"/>
</dbReference>
<feature type="domain" description="Large ribosomal subunit protein uL6 alpha-beta" evidence="6">
    <location>
        <begin position="91"/>
        <end position="164"/>
    </location>
</feature>
<reference evidence="7" key="1">
    <citation type="submission" date="2020-12" db="EMBL/GenBank/DDBJ databases">
        <title>Taurinivorans muris gen. nov., sp. nov., fundamental and realized metabolic niche of a ubiquitous sulfidogenic bacterium in the murine intestine.</title>
        <authorList>
            <person name="Ye H."/>
            <person name="Hanson B.T."/>
            <person name="Loy A."/>
        </authorList>
    </citation>
    <scope>NUCLEOTIDE SEQUENCE</scope>
    <source>
        <strain evidence="7">LT0009</strain>
    </source>
</reference>
<accession>A0ABY5XYS4</accession>
<dbReference type="InterPro" id="IPR000702">
    <property type="entry name" value="Ribosomal_uL6-like"/>
</dbReference>
<comment type="subunit">
    <text evidence="3">Part of the 50S ribosomal subunit.</text>
</comment>
<dbReference type="InterPro" id="IPR020040">
    <property type="entry name" value="Ribosomal_uL6_a/b-dom"/>
</dbReference>
<comment type="function">
    <text evidence="3 5">This protein binds to the 23S rRNA, and is important in its secondary structure. It is located near the subunit interface in the base of the L7/L12 stalk, and near the tRNA binding site of the peptidyltransferase center.</text>
</comment>
<sequence>MSRIGKLPITLPKGVEVKLGQDIVEVKGPKGSLTTPLCGLLDYEVTAEKVTITRKNTEDRATAQQHGLRRTLLANCIEGVTKGFSKTMEVIGVGYKVAVKGNIVELALGFSHPVIVELPKGIEAKAEGTKLTISGIDKQLVGEMCAKIRRLRMPEPYKGKGIKYENEIIRRKAGKSGAKGK</sequence>
<evidence type="ECO:0000259" key="6">
    <source>
        <dbReference type="Pfam" id="PF00347"/>
    </source>
</evidence>
<keyword evidence="3 5" id="KW-0694">RNA-binding</keyword>
<organism evidence="7 8">
    <name type="scientific">Taurinivorans muris</name>
    <dbReference type="NCBI Taxonomy" id="2787751"/>
    <lineage>
        <taxon>Bacteria</taxon>
        <taxon>Pseudomonadati</taxon>
        <taxon>Thermodesulfobacteriota</taxon>
        <taxon>Desulfovibrionia</taxon>
        <taxon>Desulfovibrionales</taxon>
        <taxon>Desulfovibrionaceae</taxon>
        <taxon>Taurinivorans</taxon>
    </lineage>
</organism>
<dbReference type="NCBIfam" id="TIGR03654">
    <property type="entry name" value="L6_bact"/>
    <property type="match status" value="1"/>
</dbReference>
<proteinExistence type="inferred from homology"/>
<evidence type="ECO:0000256" key="4">
    <source>
        <dbReference type="RuleBase" id="RU003869"/>
    </source>
</evidence>
<dbReference type="InterPro" id="IPR002358">
    <property type="entry name" value="Ribosomal_uL6_CS"/>
</dbReference>
<evidence type="ECO:0000313" key="8">
    <source>
        <dbReference type="Proteomes" id="UP001058120"/>
    </source>
</evidence>
<dbReference type="GO" id="GO:0005840">
    <property type="term" value="C:ribosome"/>
    <property type="evidence" value="ECO:0007669"/>
    <property type="project" value="UniProtKB-KW"/>
</dbReference>
<dbReference type="PROSITE" id="PS00525">
    <property type="entry name" value="RIBOSOMAL_L6_1"/>
    <property type="match status" value="1"/>
</dbReference>
<dbReference type="SUPFAM" id="SSF56053">
    <property type="entry name" value="Ribosomal protein L6"/>
    <property type="match status" value="2"/>
</dbReference>